<dbReference type="GO" id="GO:0005737">
    <property type="term" value="C:cytoplasm"/>
    <property type="evidence" value="ECO:0007669"/>
    <property type="project" value="TreeGrafter"/>
</dbReference>
<sequence length="322" mass="37486">MEVEPEVNIKEIEFTNEKTNNILLNEYENNINKLLPDNITISIRELVHPHFGCYLWPGSYVLASYIWNYRYKFVNATTIELGSGVSLPSLLIAKLKYEYIQKHECLNNKNSSISNKILSPTIITDISNPRFILSNIQKEVKQNNLRLNEQSSFYEIDMEEENNKNIDYLTQYNIFVEPLYWGIHDTLVEIKQKLSNIPTSFTSNNNYKIDYILAADNFFIPKDYEDILSTVSIIFRNYPNAKFITTYQERSSQRTIQHLLDEWNMKAVVVPLSSFNCNVNDLVVKEDQNSTETSSIKNEIDNNLHFGGSIYSIFLLIIESNK</sequence>
<dbReference type="GO" id="GO:0008168">
    <property type="term" value="F:methyltransferase activity"/>
    <property type="evidence" value="ECO:0007669"/>
    <property type="project" value="UniProtKB-KW"/>
</dbReference>
<organism evidence="5 6">
    <name type="scientific">Piromyces finnis</name>
    <dbReference type="NCBI Taxonomy" id="1754191"/>
    <lineage>
        <taxon>Eukaryota</taxon>
        <taxon>Fungi</taxon>
        <taxon>Fungi incertae sedis</taxon>
        <taxon>Chytridiomycota</taxon>
        <taxon>Chytridiomycota incertae sedis</taxon>
        <taxon>Neocallimastigomycetes</taxon>
        <taxon>Neocallimastigales</taxon>
        <taxon>Neocallimastigaceae</taxon>
        <taxon>Piromyces</taxon>
    </lineage>
</organism>
<evidence type="ECO:0000313" key="6">
    <source>
        <dbReference type="Proteomes" id="UP000193719"/>
    </source>
</evidence>
<evidence type="ECO:0000256" key="3">
    <source>
        <dbReference type="ARBA" id="ARBA00022691"/>
    </source>
</evidence>
<comment type="caution">
    <text evidence="5">The sequence shown here is derived from an EMBL/GenBank/DDBJ whole genome shotgun (WGS) entry which is preliminary data.</text>
</comment>
<evidence type="ECO:0000256" key="2">
    <source>
        <dbReference type="ARBA" id="ARBA00022679"/>
    </source>
</evidence>
<reference evidence="5 6" key="1">
    <citation type="submission" date="2016-08" db="EMBL/GenBank/DDBJ databases">
        <title>Genomes of anaerobic fungi encode conserved fungal cellulosomes for biomass hydrolysis.</title>
        <authorList>
            <consortium name="DOE Joint Genome Institute"/>
            <person name="Haitjema C.H."/>
            <person name="Gilmore S.P."/>
            <person name="Henske J.K."/>
            <person name="Solomon K.V."/>
            <person name="De Groot R."/>
            <person name="Kuo A."/>
            <person name="Mondo S.J."/>
            <person name="Salamov A.A."/>
            <person name="Labutti K."/>
            <person name="Zhao Z."/>
            <person name="Chiniquy J."/>
            <person name="Barry K."/>
            <person name="Brewer H.M."/>
            <person name="Purvine S.O."/>
            <person name="Wright A.T."/>
            <person name="Boxma B."/>
            <person name="Van Alen T."/>
            <person name="Hackstein J.H."/>
            <person name="Baker S.E."/>
            <person name="Grigoriev I.V."/>
            <person name="O'Malley M.A."/>
        </authorList>
    </citation>
    <scope>NUCLEOTIDE SEQUENCE [LARGE SCALE GENOMIC DNA]</scope>
    <source>
        <strain evidence="6">finn</strain>
    </source>
</reference>
<dbReference type="GO" id="GO:0005634">
    <property type="term" value="C:nucleus"/>
    <property type="evidence" value="ECO:0007669"/>
    <property type="project" value="TreeGrafter"/>
</dbReference>
<protein>
    <submittedName>
        <fullName evidence="5">Uncharacterized protein</fullName>
    </submittedName>
</protein>
<dbReference type="InterPro" id="IPR019410">
    <property type="entry name" value="Methyltransf_16"/>
</dbReference>
<accession>A0A1Y1V891</accession>
<keyword evidence="3" id="KW-0949">S-adenosyl-L-methionine</keyword>
<reference evidence="5 6" key="2">
    <citation type="submission" date="2016-08" db="EMBL/GenBank/DDBJ databases">
        <title>Pervasive Adenine N6-methylation of Active Genes in Fungi.</title>
        <authorList>
            <consortium name="DOE Joint Genome Institute"/>
            <person name="Mondo S.J."/>
            <person name="Dannebaum R.O."/>
            <person name="Kuo R.C."/>
            <person name="Labutti K."/>
            <person name="Haridas S."/>
            <person name="Kuo A."/>
            <person name="Salamov A."/>
            <person name="Ahrendt S.R."/>
            <person name="Lipzen A."/>
            <person name="Sullivan W."/>
            <person name="Andreopoulos W.B."/>
            <person name="Clum A."/>
            <person name="Lindquist E."/>
            <person name="Daum C."/>
            <person name="Ramamoorthy G.K."/>
            <person name="Gryganskyi A."/>
            <person name="Culley D."/>
            <person name="Magnuson J.K."/>
            <person name="James T.Y."/>
            <person name="O'Malley M.A."/>
            <person name="Stajich J.E."/>
            <person name="Spatafora J.W."/>
            <person name="Visel A."/>
            <person name="Grigoriev I.V."/>
        </authorList>
    </citation>
    <scope>NUCLEOTIDE SEQUENCE [LARGE SCALE GENOMIC DNA]</scope>
    <source>
        <strain evidence="6">finn</strain>
    </source>
</reference>
<dbReference type="Proteomes" id="UP000193719">
    <property type="component" value="Unassembled WGS sequence"/>
</dbReference>
<dbReference type="Gene3D" id="3.40.50.150">
    <property type="entry name" value="Vaccinia Virus protein VP39"/>
    <property type="match status" value="1"/>
</dbReference>
<dbReference type="InterPro" id="IPR029063">
    <property type="entry name" value="SAM-dependent_MTases_sf"/>
</dbReference>
<dbReference type="GO" id="GO:0032259">
    <property type="term" value="P:methylation"/>
    <property type="evidence" value="ECO:0007669"/>
    <property type="project" value="UniProtKB-KW"/>
</dbReference>
<gene>
    <name evidence="5" type="ORF">BCR36DRAFT_327967</name>
</gene>
<dbReference type="EMBL" id="MCFH01000023">
    <property type="protein sequence ID" value="ORX49677.1"/>
    <property type="molecule type" value="Genomic_DNA"/>
</dbReference>
<evidence type="ECO:0000256" key="4">
    <source>
        <dbReference type="ARBA" id="ARBA00043988"/>
    </source>
</evidence>
<keyword evidence="6" id="KW-1185">Reference proteome</keyword>
<evidence type="ECO:0000313" key="5">
    <source>
        <dbReference type="EMBL" id="ORX49677.1"/>
    </source>
</evidence>
<dbReference type="PANTHER" id="PTHR14614:SF164">
    <property type="entry name" value="HISTONE-ARGININE METHYLTRANSFERASE METTL23"/>
    <property type="match status" value="1"/>
</dbReference>
<keyword evidence="2" id="KW-0808">Transferase</keyword>
<keyword evidence="1" id="KW-0489">Methyltransferase</keyword>
<dbReference type="AlphaFoldDB" id="A0A1Y1V891"/>
<name>A0A1Y1V891_9FUNG</name>
<comment type="similarity">
    <text evidence="4">Belongs to the methyltransferase superfamily. METTL23 family.</text>
</comment>
<proteinExistence type="inferred from homology"/>
<dbReference type="OrthoDB" id="2139587at2759"/>
<dbReference type="STRING" id="1754191.A0A1Y1V891"/>
<evidence type="ECO:0000256" key="1">
    <source>
        <dbReference type="ARBA" id="ARBA00022603"/>
    </source>
</evidence>
<dbReference type="PANTHER" id="PTHR14614">
    <property type="entry name" value="HEPATOCELLULAR CARCINOMA-ASSOCIATED ANTIGEN"/>
    <property type="match status" value="1"/>
</dbReference>